<comment type="similarity">
    <text evidence="2">Belongs to the PhoH family.</text>
</comment>
<dbReference type="InterPro" id="IPR004860">
    <property type="entry name" value="LAGLIDADG_dom"/>
</dbReference>
<name>A0A1S6JD31_9ACTN</name>
<dbReference type="RefSeq" id="WP_055416837.1">
    <property type="nucleotide sequence ID" value="NZ_CP019724.1"/>
</dbReference>
<gene>
    <name evidence="9" type="ORF">B1H29_24830</name>
</gene>
<dbReference type="InterPro" id="IPR036844">
    <property type="entry name" value="Hint_dom_sf"/>
</dbReference>
<evidence type="ECO:0000256" key="1">
    <source>
        <dbReference type="ARBA" id="ARBA00004496"/>
    </source>
</evidence>
<protein>
    <recommendedName>
        <fullName evidence="6">PhoH-like protein</fullName>
    </recommendedName>
</protein>
<dbReference type="InterPro" id="IPR051451">
    <property type="entry name" value="PhoH2-like"/>
</dbReference>
<organism evidence="9 10">
    <name type="scientific">Streptomyces pactum</name>
    <dbReference type="NCBI Taxonomy" id="68249"/>
    <lineage>
        <taxon>Bacteria</taxon>
        <taxon>Bacillati</taxon>
        <taxon>Actinomycetota</taxon>
        <taxon>Actinomycetes</taxon>
        <taxon>Kitasatosporales</taxon>
        <taxon>Streptomycetaceae</taxon>
        <taxon>Streptomyces</taxon>
    </lineage>
</organism>
<evidence type="ECO:0000256" key="3">
    <source>
        <dbReference type="ARBA" id="ARBA00022490"/>
    </source>
</evidence>
<dbReference type="GO" id="GO:0005524">
    <property type="term" value="F:ATP binding"/>
    <property type="evidence" value="ECO:0007669"/>
    <property type="project" value="UniProtKB-KW"/>
</dbReference>
<keyword evidence="3" id="KW-0963">Cytoplasm</keyword>
<evidence type="ECO:0000256" key="6">
    <source>
        <dbReference type="ARBA" id="ARBA00039970"/>
    </source>
</evidence>
<dbReference type="PANTHER" id="PTHR30473">
    <property type="entry name" value="PROTEIN PHOH"/>
    <property type="match status" value="1"/>
</dbReference>
<dbReference type="GO" id="GO:0005829">
    <property type="term" value="C:cytosol"/>
    <property type="evidence" value="ECO:0007669"/>
    <property type="project" value="TreeGrafter"/>
</dbReference>
<dbReference type="InterPro" id="IPR003714">
    <property type="entry name" value="PhoH"/>
</dbReference>
<accession>A0A1S6JD31</accession>
<evidence type="ECO:0000259" key="8">
    <source>
        <dbReference type="PROSITE" id="PS50819"/>
    </source>
</evidence>
<dbReference type="Proteomes" id="UP000189443">
    <property type="component" value="Chromosome"/>
</dbReference>
<dbReference type="AlphaFoldDB" id="A0A1S6JD31"/>
<evidence type="ECO:0000313" key="9">
    <source>
        <dbReference type="EMBL" id="AQS69681.1"/>
    </source>
</evidence>
<comment type="subcellular location">
    <subcellularLocation>
        <location evidence="1">Cytoplasm</location>
    </subcellularLocation>
</comment>
<evidence type="ECO:0000256" key="7">
    <source>
        <dbReference type="SAM" id="MobiDB-lite"/>
    </source>
</evidence>
<dbReference type="PANTHER" id="PTHR30473:SF1">
    <property type="entry name" value="PHOH-LIKE PROTEIN"/>
    <property type="match status" value="1"/>
</dbReference>
<dbReference type="InterPro" id="IPR004042">
    <property type="entry name" value="Intein_endonuc_central"/>
</dbReference>
<keyword evidence="4" id="KW-0547">Nucleotide-binding</keyword>
<feature type="compositionally biased region" description="Basic residues" evidence="7">
    <location>
        <begin position="709"/>
        <end position="719"/>
    </location>
</feature>
<dbReference type="OrthoDB" id="9805148at2"/>
<dbReference type="Gene3D" id="3.10.28.10">
    <property type="entry name" value="Homing endonucleases"/>
    <property type="match status" value="1"/>
</dbReference>
<evidence type="ECO:0000256" key="5">
    <source>
        <dbReference type="ARBA" id="ARBA00022840"/>
    </source>
</evidence>
<proteinExistence type="inferred from homology"/>
<feature type="region of interest" description="Disordered" evidence="7">
    <location>
        <begin position="694"/>
        <end position="719"/>
    </location>
</feature>
<dbReference type="InterPro" id="IPR027434">
    <property type="entry name" value="Homing_endonucl"/>
</dbReference>
<dbReference type="SUPFAM" id="SSF51294">
    <property type="entry name" value="Hedgehog/intein (Hint) domain"/>
    <property type="match status" value="1"/>
</dbReference>
<dbReference type="SUPFAM" id="SSF52540">
    <property type="entry name" value="P-loop containing nucleoside triphosphate hydrolases"/>
    <property type="match status" value="2"/>
</dbReference>
<dbReference type="KEGG" id="spac:B1H29_24830"/>
<keyword evidence="5" id="KW-0067">ATP-binding</keyword>
<feature type="domain" description="DOD-type homing endonuclease" evidence="8">
    <location>
        <begin position="364"/>
        <end position="505"/>
    </location>
</feature>
<evidence type="ECO:0000256" key="2">
    <source>
        <dbReference type="ARBA" id="ARBA00010393"/>
    </source>
</evidence>
<dbReference type="PROSITE" id="PS50819">
    <property type="entry name" value="INTEIN_ENDONUCLEASE"/>
    <property type="match status" value="1"/>
</dbReference>
<reference evidence="9 10" key="1">
    <citation type="submission" date="2017-02" db="EMBL/GenBank/DDBJ databases">
        <title>Streptomyces pactum ACT12 Genome sequencing and assembly.</title>
        <authorList>
            <person name="Xue Q."/>
            <person name="Yan X."/>
            <person name="Jia L."/>
            <person name="Yan H."/>
        </authorList>
    </citation>
    <scope>NUCLEOTIDE SEQUENCE [LARGE SCALE GENOMIC DNA]</scope>
    <source>
        <strain evidence="9 10">ACT12</strain>
    </source>
</reference>
<dbReference type="Pfam" id="PF14528">
    <property type="entry name" value="LAGLIDADG_3"/>
    <property type="match status" value="1"/>
</dbReference>
<dbReference type="GO" id="GO:0004519">
    <property type="term" value="F:endonuclease activity"/>
    <property type="evidence" value="ECO:0007669"/>
    <property type="project" value="InterPro"/>
</dbReference>
<sequence length="719" mass="78805">MTQTPSAHTPAQGQARAQFTVPAQHPMVTVLGSGDSLLRVIEKAFPAADIHVRGNEISAVGDTHDVALVQRVFDEMMLVLRTGQPMTEDAVERSIAMLKASENGESDGQETPAEVLTQNILSSRGRTIRPKTLNQKRYVDAIDKHTIVFGIGPAGTGKTYLAMAKAVQALQSKQVNRIILTRPAVEAGERLGFLPGTLYEKIDPYLRPLYDALHDMLDPDSIPRLMAAGTIEVAPLAYMRGRAQPIFTNVLTPDGWRPIGDLQVGDLVIGSNGEPTPVLGVYPQGEKDIYRVAAQDGSWTLCCGEHLWTVRTASDKRRDKPWRVLETQDMIGNLRAAHARRYELPMLTAPVHLPERDVPMDPYALGLLLGDGCLTGSTTPAFSTEDPELAVALEAALPGSVLRHRGGPDYVLNRIKSPGDVVTLENPVTRVLRELDLLRTRSHTKFVPNDYLQNSAEVRLAVLQGLLDSDGGPVTQKDRTCRIQYTTTSILLRDDVIALVQSLGGVAYTRRRVAEGRKPGMARGRAVGYRRDAHSIDIRLPEGIEPFRLARKRDTYRAAGGGGRPMRFIDSIEPAGREETVCIQVAAEDSLYVTQDYLLTHNTLNDAFIILDEAQNTSPEQMKMFLTRLGFDSKIVITGDVTQVDLPGGTKSGLRQVQDILEGVDDVHFSRLSSQDVVRHKLVGRIVDAYEQYDSRNGTENGGHNGGRAPKHGAKAKGK</sequence>
<dbReference type="InterPro" id="IPR027417">
    <property type="entry name" value="P-loop_NTPase"/>
</dbReference>
<dbReference type="EMBL" id="CP019724">
    <property type="protein sequence ID" value="AQS69681.1"/>
    <property type="molecule type" value="Genomic_DNA"/>
</dbReference>
<evidence type="ECO:0000313" key="10">
    <source>
        <dbReference type="Proteomes" id="UP000189443"/>
    </source>
</evidence>
<dbReference type="Gene3D" id="3.40.50.300">
    <property type="entry name" value="P-loop containing nucleotide triphosphate hydrolases"/>
    <property type="match status" value="2"/>
</dbReference>
<keyword evidence="10" id="KW-1185">Reference proteome</keyword>
<dbReference type="Pfam" id="PF02562">
    <property type="entry name" value="PhoH"/>
    <property type="match status" value="2"/>
</dbReference>
<evidence type="ECO:0000256" key="4">
    <source>
        <dbReference type="ARBA" id="ARBA00022741"/>
    </source>
</evidence>
<dbReference type="SUPFAM" id="SSF55608">
    <property type="entry name" value="Homing endonucleases"/>
    <property type="match status" value="1"/>
</dbReference>
<dbReference type="Gene3D" id="2.170.16.10">
    <property type="entry name" value="Hedgehog/Intein (Hint) domain"/>
    <property type="match status" value="1"/>
</dbReference>